<evidence type="ECO:0000313" key="1">
    <source>
        <dbReference type="EMBL" id="KLO18122.1"/>
    </source>
</evidence>
<dbReference type="Proteomes" id="UP000053477">
    <property type="component" value="Unassembled WGS sequence"/>
</dbReference>
<dbReference type="InParanoid" id="A0A0H2S2N6"/>
<dbReference type="EMBL" id="KQ085897">
    <property type="protein sequence ID" value="KLO18122.1"/>
    <property type="molecule type" value="Genomic_DNA"/>
</dbReference>
<protein>
    <submittedName>
        <fullName evidence="1">Uncharacterized protein</fullName>
    </submittedName>
</protein>
<keyword evidence="2" id="KW-1185">Reference proteome</keyword>
<evidence type="ECO:0000313" key="2">
    <source>
        <dbReference type="Proteomes" id="UP000053477"/>
    </source>
</evidence>
<name>A0A0H2S2N6_9AGAM</name>
<proteinExistence type="predicted"/>
<sequence>MARSSKDTANLLHCHRSIESYCAEKTDELLEYMTNLFSDIDSIVRNALLRDDNDTLGLSLESDSDVEGLRRTTDECRLLTHLHRMQLEVLSRANRRKEQDLNVLIENSASLSTTINANILATRSLPTLPNEVLSQIFSLLYRMEDTRETTLNRLIEDGGTPVNWRLAIRRCIPNAIAAAGAFGGVHDRENHILVGPHPSLHHMSRIDEDSLGLLKSKSTFIFATLLDMQEMEKMQHIPWHNLVLSTKTISTASQEAVLRTFVRNFGAKLAEVDRLDIRSPHKETVGSFNDASNASTQEIAENQFLQSKLRKVRLQLGMLPILRPFLCNIVDLDIVVSSRQSIPTAKTLLRGLAPYSNTLTRLKYGNPAGLNEELRSHSRLMRSSDAFNEATLRFSFPHLKQLMVFFFPECYARDILQRMDSPSLHHLSLSFQGCECPDNVAFESISASMLHKAFPVLEAISVGFKQRSRDFKFYMDLATPNEGMGWILPMLDAISIVINYRGERGTKALRSTLLALTKVVRNRLSAIPCATSLIHSIHILRGLSEPEMDPEILSTFKLLVPHLVLQKFDSTMF</sequence>
<dbReference type="OrthoDB" id="2852593at2759"/>
<organism evidence="1 2">
    <name type="scientific">Schizopora paradoxa</name>
    <dbReference type="NCBI Taxonomy" id="27342"/>
    <lineage>
        <taxon>Eukaryota</taxon>
        <taxon>Fungi</taxon>
        <taxon>Dikarya</taxon>
        <taxon>Basidiomycota</taxon>
        <taxon>Agaricomycotina</taxon>
        <taxon>Agaricomycetes</taxon>
        <taxon>Hymenochaetales</taxon>
        <taxon>Schizoporaceae</taxon>
        <taxon>Schizopora</taxon>
    </lineage>
</organism>
<gene>
    <name evidence="1" type="ORF">SCHPADRAFT_886401</name>
</gene>
<dbReference type="AlphaFoldDB" id="A0A0H2S2N6"/>
<reference evidence="1 2" key="1">
    <citation type="submission" date="2015-04" db="EMBL/GenBank/DDBJ databases">
        <title>Complete genome sequence of Schizopora paradoxa KUC8140, a cosmopolitan wood degrader in East Asia.</title>
        <authorList>
            <consortium name="DOE Joint Genome Institute"/>
            <person name="Min B."/>
            <person name="Park H."/>
            <person name="Jang Y."/>
            <person name="Kim J.-J."/>
            <person name="Kim K.H."/>
            <person name="Pangilinan J."/>
            <person name="Lipzen A."/>
            <person name="Riley R."/>
            <person name="Grigoriev I.V."/>
            <person name="Spatafora J.W."/>
            <person name="Choi I.-G."/>
        </authorList>
    </citation>
    <scope>NUCLEOTIDE SEQUENCE [LARGE SCALE GENOMIC DNA]</scope>
    <source>
        <strain evidence="1 2">KUC8140</strain>
    </source>
</reference>
<accession>A0A0H2S2N6</accession>